<dbReference type="InterPro" id="IPR036164">
    <property type="entry name" value="bL21-like_sf"/>
</dbReference>
<evidence type="ECO:0000256" key="2">
    <source>
        <dbReference type="ARBA" id="ARBA00022980"/>
    </source>
</evidence>
<sequence length="106" mass="11963">MAKLAIIKTGGKQYKVKEGDKIDIEKLEGKEGKKVEFKEVLLVADENGKEVEIGTPVVKGKKVSGAIVNQFRDDKITVIKYKAKSRYRRKKGHRQHKTLVKIESIA</sequence>
<evidence type="ECO:0000256" key="3">
    <source>
        <dbReference type="ARBA" id="ARBA00023274"/>
    </source>
</evidence>
<evidence type="ECO:0000256" key="5">
    <source>
        <dbReference type="RuleBase" id="RU000562"/>
    </source>
</evidence>
<dbReference type="GO" id="GO:1990904">
    <property type="term" value="C:ribonucleoprotein complex"/>
    <property type="evidence" value="ECO:0007669"/>
    <property type="project" value="UniProtKB-KW"/>
</dbReference>
<keyword evidence="3 4" id="KW-0687">Ribonucleoprotein</keyword>
<dbReference type="Pfam" id="PF00829">
    <property type="entry name" value="Ribosomal_L21p"/>
    <property type="match status" value="1"/>
</dbReference>
<dbReference type="GO" id="GO:0005737">
    <property type="term" value="C:cytoplasm"/>
    <property type="evidence" value="ECO:0007669"/>
    <property type="project" value="UniProtKB-ARBA"/>
</dbReference>
<comment type="caution">
    <text evidence="6">The sequence shown here is derived from an EMBL/GenBank/DDBJ whole genome shotgun (WGS) entry which is preliminary data.</text>
</comment>
<comment type="subunit">
    <text evidence="4">Part of the 50S ribosomal subunit. Contacts protein L20.</text>
</comment>
<gene>
    <name evidence="4" type="primary">rplU</name>
    <name evidence="6" type="ORF">A2Y82_05600</name>
</gene>
<dbReference type="GO" id="GO:0019843">
    <property type="term" value="F:rRNA binding"/>
    <property type="evidence" value="ECO:0007669"/>
    <property type="project" value="UniProtKB-UniRule"/>
</dbReference>
<organism evidence="6 7">
    <name type="scientific">Candidatus Buchananbacteria bacterium RBG_13_36_9</name>
    <dbReference type="NCBI Taxonomy" id="1797530"/>
    <lineage>
        <taxon>Bacteria</taxon>
        <taxon>Candidatus Buchananiibacteriota</taxon>
    </lineage>
</organism>
<dbReference type="GO" id="GO:0006412">
    <property type="term" value="P:translation"/>
    <property type="evidence" value="ECO:0007669"/>
    <property type="project" value="UniProtKB-UniRule"/>
</dbReference>
<dbReference type="GO" id="GO:0005840">
    <property type="term" value="C:ribosome"/>
    <property type="evidence" value="ECO:0007669"/>
    <property type="project" value="UniProtKB-KW"/>
</dbReference>
<keyword evidence="4 5" id="KW-0694">RNA-binding</keyword>
<dbReference type="Proteomes" id="UP000176498">
    <property type="component" value="Unassembled WGS sequence"/>
</dbReference>
<proteinExistence type="inferred from homology"/>
<keyword evidence="4 5" id="KW-0699">rRNA-binding</keyword>
<keyword evidence="2 4" id="KW-0689">Ribosomal protein</keyword>
<evidence type="ECO:0000256" key="1">
    <source>
        <dbReference type="ARBA" id="ARBA00008563"/>
    </source>
</evidence>
<dbReference type="AlphaFoldDB" id="A0A1G1XQK7"/>
<dbReference type="GO" id="GO:0003735">
    <property type="term" value="F:structural constituent of ribosome"/>
    <property type="evidence" value="ECO:0007669"/>
    <property type="project" value="InterPro"/>
</dbReference>
<dbReference type="PANTHER" id="PTHR21349:SF0">
    <property type="entry name" value="LARGE RIBOSOMAL SUBUNIT PROTEIN BL21M"/>
    <property type="match status" value="1"/>
</dbReference>
<dbReference type="HAMAP" id="MF_01363">
    <property type="entry name" value="Ribosomal_bL21"/>
    <property type="match status" value="1"/>
</dbReference>
<name>A0A1G1XQK7_9BACT</name>
<dbReference type="InterPro" id="IPR001787">
    <property type="entry name" value="Ribosomal_bL21"/>
</dbReference>
<evidence type="ECO:0000313" key="7">
    <source>
        <dbReference type="Proteomes" id="UP000176498"/>
    </source>
</evidence>
<reference evidence="6 7" key="1">
    <citation type="journal article" date="2016" name="Nat. Commun.">
        <title>Thousands of microbial genomes shed light on interconnected biogeochemical processes in an aquifer system.</title>
        <authorList>
            <person name="Anantharaman K."/>
            <person name="Brown C.T."/>
            <person name="Hug L.A."/>
            <person name="Sharon I."/>
            <person name="Castelle C.J."/>
            <person name="Probst A.J."/>
            <person name="Thomas B.C."/>
            <person name="Singh A."/>
            <person name="Wilkins M.J."/>
            <person name="Karaoz U."/>
            <person name="Brodie E.L."/>
            <person name="Williams K.H."/>
            <person name="Hubbard S.S."/>
            <person name="Banfield J.F."/>
        </authorList>
    </citation>
    <scope>NUCLEOTIDE SEQUENCE [LARGE SCALE GENOMIC DNA]</scope>
</reference>
<dbReference type="PANTHER" id="PTHR21349">
    <property type="entry name" value="50S RIBOSOMAL PROTEIN L21"/>
    <property type="match status" value="1"/>
</dbReference>
<dbReference type="InterPro" id="IPR028909">
    <property type="entry name" value="bL21-like"/>
</dbReference>
<evidence type="ECO:0000313" key="6">
    <source>
        <dbReference type="EMBL" id="OGY41896.1"/>
    </source>
</evidence>
<protein>
    <recommendedName>
        <fullName evidence="4">Large ribosomal subunit protein bL21</fullName>
    </recommendedName>
</protein>
<evidence type="ECO:0000256" key="4">
    <source>
        <dbReference type="HAMAP-Rule" id="MF_01363"/>
    </source>
</evidence>
<dbReference type="EMBL" id="MHHZ01000012">
    <property type="protein sequence ID" value="OGY41896.1"/>
    <property type="molecule type" value="Genomic_DNA"/>
</dbReference>
<dbReference type="NCBIfam" id="TIGR00061">
    <property type="entry name" value="L21"/>
    <property type="match status" value="1"/>
</dbReference>
<comment type="similarity">
    <text evidence="1 4 5">Belongs to the bacterial ribosomal protein bL21 family.</text>
</comment>
<comment type="function">
    <text evidence="4 5">This protein binds to 23S rRNA in the presence of protein L20.</text>
</comment>
<accession>A0A1G1XQK7</accession>
<dbReference type="SUPFAM" id="SSF141091">
    <property type="entry name" value="L21p-like"/>
    <property type="match status" value="1"/>
</dbReference>